<dbReference type="GO" id="GO:0032259">
    <property type="term" value="P:methylation"/>
    <property type="evidence" value="ECO:0007669"/>
    <property type="project" value="UniProtKB-KW"/>
</dbReference>
<dbReference type="InterPro" id="IPR000878">
    <property type="entry name" value="4pyrrol_Mease"/>
</dbReference>
<evidence type="ECO:0000313" key="6">
    <source>
        <dbReference type="Proteomes" id="UP000183894"/>
    </source>
</evidence>
<gene>
    <name evidence="5" type="ORF">SAMN04488691_103379</name>
</gene>
<dbReference type="PANTHER" id="PTHR43467:SF2">
    <property type="entry name" value="COBALT-PRECORRIN-2 C(20)-METHYLTRANSFERASE"/>
    <property type="match status" value="1"/>
</dbReference>
<evidence type="ECO:0000256" key="1">
    <source>
        <dbReference type="ARBA" id="ARBA00004953"/>
    </source>
</evidence>
<dbReference type="EMBL" id="FOAD01000003">
    <property type="protein sequence ID" value="SEL24845.1"/>
    <property type="molecule type" value="Genomic_DNA"/>
</dbReference>
<evidence type="ECO:0000313" key="5">
    <source>
        <dbReference type="EMBL" id="SEL24845.1"/>
    </source>
</evidence>
<dbReference type="OrthoDB" id="23546at2157"/>
<dbReference type="PIRSF" id="PIRSF036427">
    <property type="entry name" value="Precrrn-2_mtase"/>
    <property type="match status" value="1"/>
</dbReference>
<comment type="pathway">
    <text evidence="1">Cofactor biosynthesis; adenosylcobalamin biosynthesis.</text>
</comment>
<sequence>MTVYGIGLGPGDADLVTVKGKRILESVDVVYSPGRLSRTVALNHVPEERIGDLDFPMTRDPDELRRAWKEAAAEVAERAASDDVAFVTLGDPNVYSTFGHLRRTLDAFHPEIELEVVPGVSAMTAFATALGVEIESGTGLALREAANGAVPTGPDRMILFKVTDAPATYEGLTEAGYDVKFGRRLFMEQGETLVTSNPTELEERDYYTLAYAERAGLERDVATAEFDGVDSEGSA</sequence>
<dbReference type="InterPro" id="IPR014777">
    <property type="entry name" value="4pyrrole_Mease_sub1"/>
</dbReference>
<dbReference type="NCBIfam" id="NF004063">
    <property type="entry name" value="PRK05576.1-6"/>
    <property type="match status" value="1"/>
</dbReference>
<dbReference type="GO" id="GO:0009236">
    <property type="term" value="P:cobalamin biosynthetic process"/>
    <property type="evidence" value="ECO:0007669"/>
    <property type="project" value="UniProtKB-UniRule"/>
</dbReference>
<name>A0A1H7NPA3_HALLR</name>
<proteinExistence type="inferred from homology"/>
<dbReference type="InterPro" id="IPR003043">
    <property type="entry name" value="Uropor_MeTrfase_CS"/>
</dbReference>
<dbReference type="CDD" id="cd11645">
    <property type="entry name" value="Precorrin_2_C20_MT"/>
    <property type="match status" value="1"/>
</dbReference>
<organism evidence="5 6">
    <name type="scientific">Haloferax larsenii</name>
    <dbReference type="NCBI Taxonomy" id="302484"/>
    <lineage>
        <taxon>Archaea</taxon>
        <taxon>Methanobacteriati</taxon>
        <taxon>Methanobacteriota</taxon>
        <taxon>Stenosarchaea group</taxon>
        <taxon>Halobacteria</taxon>
        <taxon>Halobacteriales</taxon>
        <taxon>Haloferacaceae</taxon>
        <taxon>Haloferax</taxon>
    </lineage>
</organism>
<dbReference type="Proteomes" id="UP000183894">
    <property type="component" value="Unassembled WGS sequence"/>
</dbReference>
<dbReference type="PROSITE" id="PS00839">
    <property type="entry name" value="SUMT_1"/>
    <property type="match status" value="1"/>
</dbReference>
<feature type="domain" description="Tetrapyrrole methylase" evidence="4">
    <location>
        <begin position="2"/>
        <end position="175"/>
    </location>
</feature>
<dbReference type="PANTHER" id="PTHR43467">
    <property type="entry name" value="COBALT-PRECORRIN-2 C(20)-METHYLTRANSFERASE"/>
    <property type="match status" value="1"/>
</dbReference>
<dbReference type="GO" id="GO:0030788">
    <property type="term" value="F:precorrin-2 C20-methyltransferase activity"/>
    <property type="evidence" value="ECO:0007669"/>
    <property type="project" value="InterPro"/>
</dbReference>
<dbReference type="SUPFAM" id="SSF53790">
    <property type="entry name" value="Tetrapyrrole methylase"/>
    <property type="match status" value="1"/>
</dbReference>
<dbReference type="Gene3D" id="3.40.1010.10">
    <property type="entry name" value="Cobalt-precorrin-4 Transmethylase, Domain 1"/>
    <property type="match status" value="1"/>
</dbReference>
<keyword evidence="2" id="KW-0169">Cobalamin biosynthesis</keyword>
<reference evidence="5 6" key="1">
    <citation type="submission" date="2016-10" db="EMBL/GenBank/DDBJ databases">
        <authorList>
            <person name="de Groot N.N."/>
        </authorList>
    </citation>
    <scope>NUCLEOTIDE SEQUENCE [LARGE SCALE GENOMIC DNA]</scope>
    <source>
        <strain evidence="5 6">CDM_5</strain>
    </source>
</reference>
<dbReference type="AlphaFoldDB" id="A0A1H7NPA3"/>
<keyword evidence="5" id="KW-0808">Transferase</keyword>
<protein>
    <submittedName>
        <fullName evidence="5">Precorrin-2/cobalt-factor-2 C20-methyltransferase</fullName>
    </submittedName>
</protein>
<keyword evidence="5" id="KW-0489">Methyltransferase</keyword>
<dbReference type="Pfam" id="PF00590">
    <property type="entry name" value="TP_methylase"/>
    <property type="match status" value="1"/>
</dbReference>
<accession>A0A1H7NPA3</accession>
<comment type="similarity">
    <text evidence="3">Belongs to the precorrin methyltransferase family.</text>
</comment>
<dbReference type="InterPro" id="IPR012382">
    <property type="entry name" value="CobI/CbiL"/>
</dbReference>
<evidence type="ECO:0000259" key="4">
    <source>
        <dbReference type="Pfam" id="PF00590"/>
    </source>
</evidence>
<evidence type="ECO:0000256" key="2">
    <source>
        <dbReference type="ARBA" id="ARBA00022573"/>
    </source>
</evidence>
<evidence type="ECO:0000256" key="3">
    <source>
        <dbReference type="PIRNR" id="PIRNR036427"/>
    </source>
</evidence>
<dbReference type="InterPro" id="IPR035996">
    <property type="entry name" value="4pyrrol_Methylase_sf"/>
</dbReference>
<dbReference type="RefSeq" id="WP_074793381.1">
    <property type="nucleotide sequence ID" value="NZ_FOAD01000003.1"/>
</dbReference>